<protein>
    <submittedName>
        <fullName evidence="2">Uncharacterized protein</fullName>
    </submittedName>
</protein>
<gene>
    <name evidence="2" type="ORF">PHLCEN_2v4674</name>
</gene>
<dbReference type="EMBL" id="MLYV02000468">
    <property type="protein sequence ID" value="PSR93779.1"/>
    <property type="molecule type" value="Genomic_DNA"/>
</dbReference>
<feature type="compositionally biased region" description="Low complexity" evidence="1">
    <location>
        <begin position="306"/>
        <end position="324"/>
    </location>
</feature>
<feature type="compositionally biased region" description="Polar residues" evidence="1">
    <location>
        <begin position="43"/>
        <end position="62"/>
    </location>
</feature>
<comment type="caution">
    <text evidence="2">The sequence shown here is derived from an EMBL/GenBank/DDBJ whole genome shotgun (WGS) entry which is preliminary data.</text>
</comment>
<evidence type="ECO:0000313" key="2">
    <source>
        <dbReference type="EMBL" id="PSR93779.1"/>
    </source>
</evidence>
<evidence type="ECO:0000256" key="1">
    <source>
        <dbReference type="SAM" id="MobiDB-lite"/>
    </source>
</evidence>
<sequence>MLSADSDQREAPRQLAPASSFGASLIEKLRVAIHDSLAAFTGYASSSQPSQSEDARVTSDSNGALIHEPSVAIVELSPAEQRERHKTVMASRYGIRVRDFAYESKLPPVPSYRPPVQVGPRTLKRTRRDYEQTSDVEEDYGVPFTPDLVSSSPRRVKKSKPLQRELTEPVVSSQSQQATGYEFPVQSMRIGCSTPRNGAYLAPSTPPRLAIQVPTSSFSPMVNSMDTFSTPPSQPGLDESSQETEPWVDTPLVTPNGSYQFKFTDTSAVPASQLGDVLPEIPKTSFPQLGLIPLLSSTSLRRGLQRSLSRISGTSSPSRSSSFRQIVAPKSRSRANTRKFPSLSPSTSRASLMPRYHLRNRAAVTSPSRPSGKARRDSHTAAASPSRKQRSPLSKNMQGSVAKLIPVLRRSARKAERL</sequence>
<dbReference type="AlphaFoldDB" id="A0A2R6PMZ0"/>
<evidence type="ECO:0000313" key="3">
    <source>
        <dbReference type="Proteomes" id="UP000186601"/>
    </source>
</evidence>
<feature type="region of interest" description="Disordered" evidence="1">
    <location>
        <begin position="306"/>
        <end position="418"/>
    </location>
</feature>
<keyword evidence="3" id="KW-1185">Reference proteome</keyword>
<reference evidence="2 3" key="1">
    <citation type="submission" date="2018-02" db="EMBL/GenBank/DDBJ databases">
        <title>Genome sequence of the basidiomycete white-rot fungus Phlebia centrifuga.</title>
        <authorList>
            <person name="Granchi Z."/>
            <person name="Peng M."/>
            <person name="de Vries R.P."/>
            <person name="Hilden K."/>
            <person name="Makela M.R."/>
            <person name="Grigoriev I."/>
            <person name="Riley R."/>
        </authorList>
    </citation>
    <scope>NUCLEOTIDE SEQUENCE [LARGE SCALE GENOMIC DNA]</scope>
    <source>
        <strain evidence="2 3">FBCC195</strain>
    </source>
</reference>
<name>A0A2R6PMZ0_9APHY</name>
<feature type="region of interest" description="Disordered" evidence="1">
    <location>
        <begin position="111"/>
        <end position="178"/>
    </location>
</feature>
<organism evidence="2 3">
    <name type="scientific">Hermanssonia centrifuga</name>
    <dbReference type="NCBI Taxonomy" id="98765"/>
    <lineage>
        <taxon>Eukaryota</taxon>
        <taxon>Fungi</taxon>
        <taxon>Dikarya</taxon>
        <taxon>Basidiomycota</taxon>
        <taxon>Agaricomycotina</taxon>
        <taxon>Agaricomycetes</taxon>
        <taxon>Polyporales</taxon>
        <taxon>Meruliaceae</taxon>
        <taxon>Hermanssonia</taxon>
    </lineage>
</organism>
<proteinExistence type="predicted"/>
<feature type="region of interest" description="Disordered" evidence="1">
    <location>
        <begin position="43"/>
        <end position="64"/>
    </location>
</feature>
<dbReference type="Proteomes" id="UP000186601">
    <property type="component" value="Unassembled WGS sequence"/>
</dbReference>
<dbReference type="OrthoDB" id="3232876at2759"/>
<accession>A0A2R6PMZ0</accession>